<organism evidence="3 4">
    <name type="scientific">Aquimarina addita</name>
    <dbReference type="NCBI Taxonomy" id="870485"/>
    <lineage>
        <taxon>Bacteria</taxon>
        <taxon>Pseudomonadati</taxon>
        <taxon>Bacteroidota</taxon>
        <taxon>Flavobacteriia</taxon>
        <taxon>Flavobacteriales</taxon>
        <taxon>Flavobacteriaceae</taxon>
        <taxon>Aquimarina</taxon>
    </lineage>
</organism>
<dbReference type="InterPro" id="IPR006015">
    <property type="entry name" value="Universal_stress_UspA"/>
</dbReference>
<dbReference type="PANTHER" id="PTHR46268:SF6">
    <property type="entry name" value="UNIVERSAL STRESS PROTEIN UP12"/>
    <property type="match status" value="1"/>
</dbReference>
<reference evidence="4" key="1">
    <citation type="journal article" date="2019" name="Int. J. Syst. Evol. Microbiol.">
        <title>The Global Catalogue of Microorganisms (GCM) 10K type strain sequencing project: providing services to taxonomists for standard genome sequencing and annotation.</title>
        <authorList>
            <consortium name="The Broad Institute Genomics Platform"/>
            <consortium name="The Broad Institute Genome Sequencing Center for Infectious Disease"/>
            <person name="Wu L."/>
            <person name="Ma J."/>
        </authorList>
    </citation>
    <scope>NUCLEOTIDE SEQUENCE [LARGE SCALE GENOMIC DNA]</scope>
    <source>
        <strain evidence="4">JCM 17106</strain>
    </source>
</reference>
<dbReference type="PRINTS" id="PR01438">
    <property type="entry name" value="UNVRSLSTRESS"/>
</dbReference>
<dbReference type="PANTHER" id="PTHR46268">
    <property type="entry name" value="STRESS RESPONSE PROTEIN NHAX"/>
    <property type="match status" value="1"/>
</dbReference>
<dbReference type="Gene3D" id="3.40.50.12370">
    <property type="match status" value="1"/>
</dbReference>
<dbReference type="RefSeq" id="WP_344925437.1">
    <property type="nucleotide sequence ID" value="NZ_BAABCW010000003.1"/>
</dbReference>
<accession>A0ABP7XDC6</accession>
<feature type="domain" description="UspA" evidence="2">
    <location>
        <begin position="1"/>
        <end position="146"/>
    </location>
</feature>
<sequence length="281" mass="32338">MRKIIIPTDFSENAMNAIQFAVELFKYERSEFLLVHAYADEVYDHDTLVSREVFGKLKASVLKYSDTELENILDQIQKISPNPKHQYKKLSAFGTLVDEINDLVDLENIDIVVMGTRGKTDDRTLTFGSNTLQVLKYIKCPVLAIPATCRYKQPTHILFPTDYRFPYKRRELKLVNTMAQSFRSTITTMYLSNFTTLSIRQEDNKAFLTACLPDATLAFKTLSANDLTTAINEYVLNHSIDMLVMINSRHSYVENMLYQSTIDKIGLHITIPFLILQNLNR</sequence>
<gene>
    <name evidence="3" type="ORF">GCM10022393_10910</name>
</gene>
<comment type="caution">
    <text evidence="3">The sequence shown here is derived from an EMBL/GenBank/DDBJ whole genome shotgun (WGS) entry which is preliminary data.</text>
</comment>
<evidence type="ECO:0000256" key="1">
    <source>
        <dbReference type="ARBA" id="ARBA00008791"/>
    </source>
</evidence>
<evidence type="ECO:0000313" key="4">
    <source>
        <dbReference type="Proteomes" id="UP001500459"/>
    </source>
</evidence>
<dbReference type="Proteomes" id="UP001500459">
    <property type="component" value="Unassembled WGS sequence"/>
</dbReference>
<keyword evidence="4" id="KW-1185">Reference proteome</keyword>
<dbReference type="SUPFAM" id="SSF52402">
    <property type="entry name" value="Adenine nucleotide alpha hydrolases-like"/>
    <property type="match status" value="2"/>
</dbReference>
<dbReference type="Pfam" id="PF00582">
    <property type="entry name" value="Usp"/>
    <property type="match status" value="1"/>
</dbReference>
<evidence type="ECO:0000259" key="2">
    <source>
        <dbReference type="Pfam" id="PF00582"/>
    </source>
</evidence>
<name>A0ABP7XDC6_9FLAO</name>
<dbReference type="CDD" id="cd00293">
    <property type="entry name" value="USP-like"/>
    <property type="match status" value="1"/>
</dbReference>
<dbReference type="InterPro" id="IPR006016">
    <property type="entry name" value="UspA"/>
</dbReference>
<comment type="similarity">
    <text evidence="1">Belongs to the universal stress protein A family.</text>
</comment>
<evidence type="ECO:0000313" key="3">
    <source>
        <dbReference type="EMBL" id="GAA4112449.1"/>
    </source>
</evidence>
<proteinExistence type="inferred from homology"/>
<protein>
    <submittedName>
        <fullName evidence="3">Universal stress protein</fullName>
    </submittedName>
</protein>
<dbReference type="EMBL" id="BAABCW010000003">
    <property type="protein sequence ID" value="GAA4112449.1"/>
    <property type="molecule type" value="Genomic_DNA"/>
</dbReference>